<name>A0A7R9E4H9_9NEOP</name>
<dbReference type="PROSITE" id="PS00375">
    <property type="entry name" value="UDPGT"/>
    <property type="match status" value="1"/>
</dbReference>
<dbReference type="GO" id="GO:0016020">
    <property type="term" value="C:membrane"/>
    <property type="evidence" value="ECO:0007669"/>
    <property type="project" value="UniProtKB-SubCell"/>
</dbReference>
<evidence type="ECO:0000313" key="6">
    <source>
        <dbReference type="EMBL" id="CAD7427256.1"/>
    </source>
</evidence>
<dbReference type="InterPro" id="IPR002213">
    <property type="entry name" value="UDP_glucos_trans"/>
</dbReference>
<sequence>MNASRLCKVILALGTLSTCCHSANILGMFPFPARSHLILITSLMKELASRGHQMTVVSHFPQEKPLQNYTDIQLNFTMESIFDSKPNMFQIGEANPLFMMPFFLTLCQKVTKAALDSPQLQELIHSKNHHFDIIVIESFMSESMLGFAHKFNASIIQICPFVGEEFVGDSVGNPFPYAYAPSAFLGYTDHMTFLERLHNTFQELYFKTLYKLYHLPKQDNMMKEAFKELSDIPSVSDLNEKTSLVFLNSHVSVNYALPLLPNVVPVGGMHIKSSLAPLSKDLKTFLDNAQHGVIYFSMGSNLRSADISPPKLAAILNTFSKLKQKILWKFELDNLPGQPANVKIEKWLPQDSVLAHPNLRLFMTHGGQHSTLEAIYHAVPVIGIPVIREQKVNMIQSASAGSGVVVYYENVTETSLSWALQEVLENPRYRENAKLRSKLFHDRPTTAMETAVFWTEYVVRHKGAPHMRSAALDLYWFQYYLLDVIVVLLLVLTAALSTLVFLCKVIKRKLIGGPKKQIKESREKKRK</sequence>
<dbReference type="PANTHER" id="PTHR48043:SF159">
    <property type="entry name" value="EG:EG0003.4 PROTEIN-RELATED"/>
    <property type="match status" value="1"/>
</dbReference>
<comment type="similarity">
    <text evidence="1 4">Belongs to the UDP-glycosyltransferase family.</text>
</comment>
<dbReference type="SUPFAM" id="SSF53756">
    <property type="entry name" value="UDP-Glycosyltransferase/glycogen phosphorylase"/>
    <property type="match status" value="1"/>
</dbReference>
<dbReference type="InterPro" id="IPR050271">
    <property type="entry name" value="UDP-glycosyltransferase"/>
</dbReference>
<organism evidence="6">
    <name type="scientific">Timema monikensis</name>
    <dbReference type="NCBI Taxonomy" id="170555"/>
    <lineage>
        <taxon>Eukaryota</taxon>
        <taxon>Metazoa</taxon>
        <taxon>Ecdysozoa</taxon>
        <taxon>Arthropoda</taxon>
        <taxon>Hexapoda</taxon>
        <taxon>Insecta</taxon>
        <taxon>Pterygota</taxon>
        <taxon>Neoptera</taxon>
        <taxon>Polyneoptera</taxon>
        <taxon>Phasmatodea</taxon>
        <taxon>Timematodea</taxon>
        <taxon>Timematoidea</taxon>
        <taxon>Timematidae</taxon>
        <taxon>Timema</taxon>
    </lineage>
</organism>
<feature type="signal peptide" evidence="5">
    <location>
        <begin position="1"/>
        <end position="22"/>
    </location>
</feature>
<accession>A0A7R9E4H9</accession>
<comment type="subcellular location">
    <subcellularLocation>
        <location evidence="5">Membrane</location>
        <topology evidence="5">Single-pass membrane protein</topology>
    </subcellularLocation>
</comment>
<keyword evidence="5" id="KW-0812">Transmembrane</keyword>
<dbReference type="InterPro" id="IPR035595">
    <property type="entry name" value="UDP_glycos_trans_CS"/>
</dbReference>
<evidence type="ECO:0000256" key="4">
    <source>
        <dbReference type="RuleBase" id="RU003718"/>
    </source>
</evidence>
<keyword evidence="5" id="KW-0472">Membrane</keyword>
<keyword evidence="2 4" id="KW-0328">Glycosyltransferase</keyword>
<dbReference type="CDD" id="cd03784">
    <property type="entry name" value="GT1_Gtf-like"/>
    <property type="match status" value="1"/>
</dbReference>
<comment type="catalytic activity">
    <reaction evidence="5">
        <text>glucuronate acceptor + UDP-alpha-D-glucuronate = acceptor beta-D-glucuronoside + UDP + H(+)</text>
        <dbReference type="Rhea" id="RHEA:21032"/>
        <dbReference type="ChEBI" id="CHEBI:15378"/>
        <dbReference type="ChEBI" id="CHEBI:58052"/>
        <dbReference type="ChEBI" id="CHEBI:58223"/>
        <dbReference type="ChEBI" id="CHEBI:132367"/>
        <dbReference type="ChEBI" id="CHEBI:132368"/>
        <dbReference type="EC" id="2.4.1.17"/>
    </reaction>
</comment>
<dbReference type="Pfam" id="PF00201">
    <property type="entry name" value="UDPGT"/>
    <property type="match status" value="1"/>
</dbReference>
<evidence type="ECO:0000256" key="5">
    <source>
        <dbReference type="RuleBase" id="RU362059"/>
    </source>
</evidence>
<dbReference type="FunFam" id="3.40.50.2000:FF:000050">
    <property type="entry name" value="UDP-glucuronosyltransferase"/>
    <property type="match status" value="1"/>
</dbReference>
<keyword evidence="3 4" id="KW-0808">Transferase</keyword>
<proteinExistence type="inferred from homology"/>
<dbReference type="PANTHER" id="PTHR48043">
    <property type="entry name" value="EG:EG0003.4 PROTEIN-RELATED"/>
    <property type="match status" value="1"/>
</dbReference>
<keyword evidence="5" id="KW-0732">Signal</keyword>
<dbReference type="EMBL" id="OB793418">
    <property type="protein sequence ID" value="CAD7427256.1"/>
    <property type="molecule type" value="Genomic_DNA"/>
</dbReference>
<feature type="transmembrane region" description="Helical" evidence="5">
    <location>
        <begin position="476"/>
        <end position="502"/>
    </location>
</feature>
<dbReference type="GO" id="GO:0015020">
    <property type="term" value="F:glucuronosyltransferase activity"/>
    <property type="evidence" value="ECO:0007669"/>
    <property type="project" value="UniProtKB-EC"/>
</dbReference>
<protein>
    <recommendedName>
        <fullName evidence="5">UDP-glucuronosyltransferase</fullName>
        <ecNumber evidence="5">2.4.1.17</ecNumber>
    </recommendedName>
</protein>
<gene>
    <name evidence="6" type="ORF">TMSB3V08_LOCUS4108</name>
</gene>
<dbReference type="Gene3D" id="3.40.50.2000">
    <property type="entry name" value="Glycogen Phosphorylase B"/>
    <property type="match status" value="2"/>
</dbReference>
<feature type="chain" id="PRO_5031610638" description="UDP-glucuronosyltransferase" evidence="5">
    <location>
        <begin position="23"/>
        <end position="527"/>
    </location>
</feature>
<evidence type="ECO:0000256" key="2">
    <source>
        <dbReference type="ARBA" id="ARBA00022676"/>
    </source>
</evidence>
<dbReference type="EC" id="2.4.1.17" evidence="5"/>
<evidence type="ECO:0000256" key="1">
    <source>
        <dbReference type="ARBA" id="ARBA00009995"/>
    </source>
</evidence>
<keyword evidence="5" id="KW-1133">Transmembrane helix</keyword>
<evidence type="ECO:0000256" key="3">
    <source>
        <dbReference type="ARBA" id="ARBA00022679"/>
    </source>
</evidence>
<reference evidence="6" key="1">
    <citation type="submission" date="2020-11" db="EMBL/GenBank/DDBJ databases">
        <authorList>
            <person name="Tran Van P."/>
        </authorList>
    </citation>
    <scope>NUCLEOTIDE SEQUENCE</scope>
</reference>
<dbReference type="AlphaFoldDB" id="A0A7R9E4H9"/>